<dbReference type="AlphaFoldDB" id="A0AB34JFE1"/>
<sequence>MAPLTTAAMLALLAPTAAYQLLPVVRGARHAAAPSSFGFLMQLEGEMKIVSEETYGLMLKTLLQTQNKLEEEISTHYALIDYAFLQRLEQATADPDEAVRARAEAIKAAVTQEMAKRMQTAAQTLREIFASPTPVIMDGKIAGLARSGKIDGALYDLLHANLEQAKAAGAEGANAVAMLTKLQERVRNELDAKLEPPVALIRRLMRMESSEARQRLLREKMAPKKTSKIVIAGVGGEQGPEDSTPDVPPRVLAETIKDLKLRFGNVDEKFDSGFVKKLNTIGDEAEAVALELAGGRELSAKEAQDMAWERQTVSVWALEQVEEEAHQDGNFAVWEKEAQEQMARQEAATRARSIQQDLGK</sequence>
<comment type="caution">
    <text evidence="2">The sequence shown here is derived from an EMBL/GenBank/DDBJ whole genome shotgun (WGS) entry which is preliminary data.</text>
</comment>
<dbReference type="EMBL" id="JBGBPQ010000009">
    <property type="protein sequence ID" value="KAL1519927.1"/>
    <property type="molecule type" value="Genomic_DNA"/>
</dbReference>
<proteinExistence type="predicted"/>
<name>A0AB34JFE1_PRYPA</name>
<feature type="signal peptide" evidence="1">
    <location>
        <begin position="1"/>
        <end position="18"/>
    </location>
</feature>
<keyword evidence="3" id="KW-1185">Reference proteome</keyword>
<evidence type="ECO:0000256" key="1">
    <source>
        <dbReference type="SAM" id="SignalP"/>
    </source>
</evidence>
<dbReference type="Proteomes" id="UP001515480">
    <property type="component" value="Unassembled WGS sequence"/>
</dbReference>
<keyword evidence="1" id="KW-0732">Signal</keyword>
<gene>
    <name evidence="2" type="ORF">AB1Y20_023415</name>
</gene>
<protein>
    <submittedName>
        <fullName evidence="2">Uncharacterized protein</fullName>
    </submittedName>
</protein>
<evidence type="ECO:0000313" key="2">
    <source>
        <dbReference type="EMBL" id="KAL1519927.1"/>
    </source>
</evidence>
<evidence type="ECO:0000313" key="3">
    <source>
        <dbReference type="Proteomes" id="UP001515480"/>
    </source>
</evidence>
<organism evidence="2 3">
    <name type="scientific">Prymnesium parvum</name>
    <name type="common">Toxic golden alga</name>
    <dbReference type="NCBI Taxonomy" id="97485"/>
    <lineage>
        <taxon>Eukaryota</taxon>
        <taxon>Haptista</taxon>
        <taxon>Haptophyta</taxon>
        <taxon>Prymnesiophyceae</taxon>
        <taxon>Prymnesiales</taxon>
        <taxon>Prymnesiaceae</taxon>
        <taxon>Prymnesium</taxon>
    </lineage>
</organism>
<reference evidence="2 3" key="1">
    <citation type="journal article" date="2024" name="Science">
        <title>Giant polyketide synthase enzymes in the biosynthesis of giant marine polyether toxins.</title>
        <authorList>
            <person name="Fallon T.R."/>
            <person name="Shende V.V."/>
            <person name="Wierzbicki I.H."/>
            <person name="Pendleton A.L."/>
            <person name="Watervoot N.F."/>
            <person name="Auber R.P."/>
            <person name="Gonzalez D.J."/>
            <person name="Wisecaver J.H."/>
            <person name="Moore B.S."/>
        </authorList>
    </citation>
    <scope>NUCLEOTIDE SEQUENCE [LARGE SCALE GENOMIC DNA]</scope>
    <source>
        <strain evidence="2 3">12B1</strain>
    </source>
</reference>
<feature type="chain" id="PRO_5044245733" evidence="1">
    <location>
        <begin position="19"/>
        <end position="360"/>
    </location>
</feature>
<accession>A0AB34JFE1</accession>